<keyword evidence="6" id="KW-0472">Membrane</keyword>
<protein>
    <recommendedName>
        <fullName evidence="8">Cell division protein FtsL</fullName>
    </recommendedName>
</protein>
<keyword evidence="5" id="KW-1133">Transmembrane helix</keyword>
<accession>A0A0S4KNE1</accession>
<reference evidence="11" key="1">
    <citation type="submission" date="2015-09" db="EMBL/GenBank/DDBJ databases">
        <authorList>
            <person name="Daims H."/>
        </authorList>
    </citation>
    <scope>NUCLEOTIDE SEQUENCE [LARGE SCALE GENOMIC DNA]</scope>
</reference>
<dbReference type="HAMAP" id="MF_00910">
    <property type="entry name" value="FtsL"/>
    <property type="match status" value="1"/>
</dbReference>
<evidence type="ECO:0000256" key="6">
    <source>
        <dbReference type="ARBA" id="ARBA00023136"/>
    </source>
</evidence>
<evidence type="ECO:0000313" key="11">
    <source>
        <dbReference type="Proteomes" id="UP000066284"/>
    </source>
</evidence>
<evidence type="ECO:0000256" key="2">
    <source>
        <dbReference type="ARBA" id="ARBA00022475"/>
    </source>
</evidence>
<dbReference type="KEGG" id="nio:NITINOP_0303"/>
<evidence type="ECO:0000256" key="9">
    <source>
        <dbReference type="SAM" id="Coils"/>
    </source>
</evidence>
<organism evidence="10 11">
    <name type="scientific">Candidatus Nitrospira inopinata</name>
    <dbReference type="NCBI Taxonomy" id="1715989"/>
    <lineage>
        <taxon>Bacteria</taxon>
        <taxon>Pseudomonadati</taxon>
        <taxon>Nitrospirota</taxon>
        <taxon>Nitrospiria</taxon>
        <taxon>Nitrospirales</taxon>
        <taxon>Nitrospiraceae</taxon>
        <taxon>Nitrospira</taxon>
    </lineage>
</organism>
<keyword evidence="2" id="KW-1003">Cell membrane</keyword>
<feature type="coiled-coil region" evidence="9">
    <location>
        <begin position="23"/>
        <end position="50"/>
    </location>
</feature>
<dbReference type="Proteomes" id="UP000066284">
    <property type="component" value="Chromosome 1"/>
</dbReference>
<dbReference type="OrthoDB" id="9792733at2"/>
<evidence type="ECO:0000256" key="3">
    <source>
        <dbReference type="ARBA" id="ARBA00022618"/>
    </source>
</evidence>
<gene>
    <name evidence="10" type="ORF">NITINOP_0303</name>
</gene>
<dbReference type="GO" id="GO:0005886">
    <property type="term" value="C:plasma membrane"/>
    <property type="evidence" value="ECO:0007669"/>
    <property type="project" value="UniProtKB-SubCell"/>
</dbReference>
<sequence>MRILACLGGLCLVLAFVWERGDIVRVGYQIQRLKAEKTRLERERDHLRVQLSALSAPDRIAKVATERLGMTLPQDGQIVMVNSRPASPSVPRPVPVEIRVARNDAGEGGR</sequence>
<evidence type="ECO:0000256" key="1">
    <source>
        <dbReference type="ARBA" id="ARBA00004401"/>
    </source>
</evidence>
<keyword evidence="3" id="KW-0132">Cell division</keyword>
<dbReference type="RefSeq" id="WP_062482296.1">
    <property type="nucleotide sequence ID" value="NZ_LN885086.1"/>
</dbReference>
<dbReference type="AlphaFoldDB" id="A0A0S4KNE1"/>
<keyword evidence="9" id="KW-0175">Coiled coil</keyword>
<evidence type="ECO:0000256" key="8">
    <source>
        <dbReference type="NCBIfam" id="TIGR02209"/>
    </source>
</evidence>
<name>A0A0S4KNE1_9BACT</name>
<dbReference type="GO" id="GO:0051301">
    <property type="term" value="P:cell division"/>
    <property type="evidence" value="ECO:0007669"/>
    <property type="project" value="UniProtKB-KW"/>
</dbReference>
<dbReference type="STRING" id="1715989.NITINOP_0303"/>
<keyword evidence="4" id="KW-0812">Transmembrane</keyword>
<evidence type="ECO:0000256" key="7">
    <source>
        <dbReference type="ARBA" id="ARBA00023306"/>
    </source>
</evidence>
<evidence type="ECO:0000313" key="10">
    <source>
        <dbReference type="EMBL" id="CUQ65279.1"/>
    </source>
</evidence>
<proteinExistence type="inferred from homology"/>
<dbReference type="InterPro" id="IPR011922">
    <property type="entry name" value="Cell_div_FtsL"/>
</dbReference>
<dbReference type="EMBL" id="LN885086">
    <property type="protein sequence ID" value="CUQ65279.1"/>
    <property type="molecule type" value="Genomic_DNA"/>
</dbReference>
<dbReference type="Pfam" id="PF04999">
    <property type="entry name" value="FtsL"/>
    <property type="match status" value="1"/>
</dbReference>
<keyword evidence="7" id="KW-0131">Cell cycle</keyword>
<keyword evidence="11" id="KW-1185">Reference proteome</keyword>
<evidence type="ECO:0000256" key="5">
    <source>
        <dbReference type="ARBA" id="ARBA00022989"/>
    </source>
</evidence>
<dbReference type="NCBIfam" id="TIGR02209">
    <property type="entry name" value="ftsL_broad"/>
    <property type="match status" value="1"/>
</dbReference>
<evidence type="ECO:0000256" key="4">
    <source>
        <dbReference type="ARBA" id="ARBA00022692"/>
    </source>
</evidence>
<comment type="subcellular location">
    <subcellularLocation>
        <location evidence="1">Cell membrane</location>
        <topology evidence="1">Single-pass type II membrane protein</topology>
    </subcellularLocation>
</comment>